<feature type="transmembrane region" description="Helical" evidence="1">
    <location>
        <begin position="159"/>
        <end position="177"/>
    </location>
</feature>
<feature type="transmembrane region" description="Helical" evidence="1">
    <location>
        <begin position="183"/>
        <end position="203"/>
    </location>
</feature>
<dbReference type="Proteomes" id="UP001501231">
    <property type="component" value="Unassembled WGS sequence"/>
</dbReference>
<feature type="transmembrane region" description="Helical" evidence="1">
    <location>
        <begin position="318"/>
        <end position="337"/>
    </location>
</feature>
<keyword evidence="1" id="KW-0812">Transmembrane</keyword>
<feature type="transmembrane region" description="Helical" evidence="1">
    <location>
        <begin position="454"/>
        <end position="474"/>
    </location>
</feature>
<organism evidence="2 3">
    <name type="scientific">Actinomadura vinacea</name>
    <dbReference type="NCBI Taxonomy" id="115336"/>
    <lineage>
        <taxon>Bacteria</taxon>
        <taxon>Bacillati</taxon>
        <taxon>Actinomycetota</taxon>
        <taxon>Actinomycetes</taxon>
        <taxon>Streptosporangiales</taxon>
        <taxon>Thermomonosporaceae</taxon>
        <taxon>Actinomadura</taxon>
    </lineage>
</organism>
<proteinExistence type="predicted"/>
<evidence type="ECO:0000313" key="3">
    <source>
        <dbReference type="Proteomes" id="UP001501231"/>
    </source>
</evidence>
<reference evidence="2 3" key="1">
    <citation type="journal article" date="2019" name="Int. J. Syst. Evol. Microbiol.">
        <title>The Global Catalogue of Microorganisms (GCM) 10K type strain sequencing project: providing services to taxonomists for standard genome sequencing and annotation.</title>
        <authorList>
            <consortium name="The Broad Institute Genomics Platform"/>
            <consortium name="The Broad Institute Genome Sequencing Center for Infectious Disease"/>
            <person name="Wu L."/>
            <person name="Ma J."/>
        </authorList>
    </citation>
    <scope>NUCLEOTIDE SEQUENCE [LARGE SCALE GENOMIC DNA]</scope>
    <source>
        <strain evidence="2 3">JCM 3325</strain>
    </source>
</reference>
<feature type="transmembrane region" description="Helical" evidence="1">
    <location>
        <begin position="349"/>
        <end position="370"/>
    </location>
</feature>
<feature type="transmembrane region" description="Helical" evidence="1">
    <location>
        <begin position="6"/>
        <end position="30"/>
    </location>
</feature>
<dbReference type="RefSeq" id="WP_344590671.1">
    <property type="nucleotide sequence ID" value="NZ_BAAARW010000012.1"/>
</dbReference>
<feature type="transmembrane region" description="Helical" evidence="1">
    <location>
        <begin position="235"/>
        <end position="251"/>
    </location>
</feature>
<keyword evidence="1" id="KW-1133">Transmembrane helix</keyword>
<protein>
    <recommendedName>
        <fullName evidence="4">Glycosyltransferase RgtA/B/C/D-like domain-containing protein</fullName>
    </recommendedName>
</protein>
<accession>A0ABN3JA19</accession>
<feature type="transmembrane region" description="Helical" evidence="1">
    <location>
        <begin position="486"/>
        <end position="504"/>
    </location>
</feature>
<comment type="caution">
    <text evidence="2">The sequence shown here is derived from an EMBL/GenBank/DDBJ whole genome shotgun (WGS) entry which is preliminary data.</text>
</comment>
<evidence type="ECO:0000313" key="2">
    <source>
        <dbReference type="EMBL" id="GAA2424314.1"/>
    </source>
</evidence>
<evidence type="ECO:0008006" key="4">
    <source>
        <dbReference type="Google" id="ProtNLM"/>
    </source>
</evidence>
<keyword evidence="3" id="KW-1185">Reference proteome</keyword>
<sequence length="706" mass="74979">MTAGRLLARLATVPALLVVAWLSVSLPLLLAGYFRPGPAIALFVPAAVLALWLGLRERPADAREDTAGGAGTGQDRTGAVSWWSAGGVLAVGIGFLILQTLMLAEQIIVRRDPASYVQFATWLADHGSLPIPQSREAFGGGDDALRYGSPAFYEVGGDLVPQFMAGLPLILALGSWVGGTHGLLLMAPLLGACAVVAFGGLIARLVGPRWAPAGALLLALTTPMVFVSRSTFSELPAMVLLLGGLALLYDARKDEERRVPEGTVVKGIPPETAKAFLGGLALGLIVLVRIDGIRDVLPAVVFAGLLVAWRRRTGLPLAAGLLLGAGGGLAEGFLLSRPYLDYLNRSLDPLLLIAGLLIAATVLMVVVLRWEATGARLRRLGAQVSRGRAPAAAAVLTVLVVAAFAVRPLVQTVRRDPANPDDELNVQFIEHVQRLSGLDIDGTRQYSELSLYWVVWYIGLPALLLATLGAALLARRMMRGRAAEWLLPYAMTVWTTVLVLYRPGITPDHPWASRRLIAVVVPGLLLLAVWGTAWTMRRIRRAGYGPRTVRWSAVAAAVLLLAPILLSSAGIIVSRTDQGEAAAVRGLCERLGPGRSAVVVDRSNADRFLQVIRGMCGVPSARTVSSATPADVRRVIGKIYAAGRRPVLLGGDAKQVAPYVEPHGRPVRAVALRARQDERTLTEPPNGTWGLTVDVWLAEPPPPGGG</sequence>
<feature type="transmembrane region" description="Helical" evidence="1">
    <location>
        <begin position="82"/>
        <end position="104"/>
    </location>
</feature>
<feature type="transmembrane region" description="Helical" evidence="1">
    <location>
        <begin position="516"/>
        <end position="536"/>
    </location>
</feature>
<gene>
    <name evidence="2" type="ORF">GCM10010191_40780</name>
</gene>
<feature type="transmembrane region" description="Helical" evidence="1">
    <location>
        <begin position="391"/>
        <end position="410"/>
    </location>
</feature>
<name>A0ABN3JA19_9ACTN</name>
<feature type="transmembrane region" description="Helical" evidence="1">
    <location>
        <begin position="37"/>
        <end position="55"/>
    </location>
</feature>
<evidence type="ECO:0000256" key="1">
    <source>
        <dbReference type="SAM" id="Phobius"/>
    </source>
</evidence>
<dbReference type="EMBL" id="BAAARW010000012">
    <property type="protein sequence ID" value="GAA2424314.1"/>
    <property type="molecule type" value="Genomic_DNA"/>
</dbReference>
<feature type="transmembrane region" description="Helical" evidence="1">
    <location>
        <begin position="548"/>
        <end position="566"/>
    </location>
</feature>
<keyword evidence="1" id="KW-0472">Membrane</keyword>